<dbReference type="InterPro" id="IPR050879">
    <property type="entry name" value="Acyltransferase_3"/>
</dbReference>
<dbReference type="GO" id="GO:0016020">
    <property type="term" value="C:membrane"/>
    <property type="evidence" value="ECO:0007669"/>
    <property type="project" value="TreeGrafter"/>
</dbReference>
<feature type="transmembrane region" description="Helical" evidence="1">
    <location>
        <begin position="35"/>
        <end position="52"/>
    </location>
</feature>
<feature type="transmembrane region" description="Helical" evidence="1">
    <location>
        <begin position="361"/>
        <end position="387"/>
    </location>
</feature>
<feature type="domain" description="Acyltransferase 3" evidence="2">
    <location>
        <begin position="6"/>
        <end position="346"/>
    </location>
</feature>
<proteinExistence type="predicted"/>
<dbReference type="Pfam" id="PF19040">
    <property type="entry name" value="SGNH"/>
    <property type="match status" value="1"/>
</dbReference>
<feature type="transmembrane region" description="Helical" evidence="1">
    <location>
        <begin position="242"/>
        <end position="260"/>
    </location>
</feature>
<evidence type="ECO:0000259" key="3">
    <source>
        <dbReference type="Pfam" id="PF19040"/>
    </source>
</evidence>
<protein>
    <submittedName>
        <fullName evidence="4">Acyltransferase</fullName>
    </submittedName>
</protein>
<feature type="transmembrane region" description="Helical" evidence="1">
    <location>
        <begin position="331"/>
        <end position="349"/>
    </location>
</feature>
<evidence type="ECO:0000256" key="1">
    <source>
        <dbReference type="SAM" id="Phobius"/>
    </source>
</evidence>
<organism evidence="4 5">
    <name type="scientific">Pseudomonas brassicae</name>
    <dbReference type="NCBI Taxonomy" id="2708063"/>
    <lineage>
        <taxon>Bacteria</taxon>
        <taxon>Pseudomonadati</taxon>
        <taxon>Pseudomonadota</taxon>
        <taxon>Gammaproteobacteria</taxon>
        <taxon>Pseudomonadales</taxon>
        <taxon>Pseudomonadaceae</taxon>
        <taxon>Pseudomonas</taxon>
    </lineage>
</organism>
<evidence type="ECO:0000313" key="4">
    <source>
        <dbReference type="EMBL" id="NER64020.1"/>
    </source>
</evidence>
<keyword evidence="5" id="KW-1185">Reference proteome</keyword>
<gene>
    <name evidence="4" type="ORF">G3436_09085</name>
</gene>
<feature type="transmembrane region" description="Helical" evidence="1">
    <location>
        <begin position="163"/>
        <end position="183"/>
    </location>
</feature>
<accession>A0A6B3NUS5</accession>
<keyword evidence="4" id="KW-0012">Acyltransferase</keyword>
<feature type="transmembrane region" description="Helical" evidence="1">
    <location>
        <begin position="291"/>
        <end position="311"/>
    </location>
</feature>
<reference evidence="4 5" key="1">
    <citation type="submission" date="2020-02" db="EMBL/GenBank/DDBJ databases">
        <title>Broccoli isolated Pseudomonas sp.</title>
        <authorList>
            <person name="Fujikawa T."/>
            <person name="Sawada H."/>
        </authorList>
    </citation>
    <scope>NUCLEOTIDE SEQUENCE [LARGE SCALE GENOMIC DNA]</scope>
    <source>
        <strain evidence="4 5">MAFF212427</strain>
    </source>
</reference>
<keyword evidence="1" id="KW-0472">Membrane</keyword>
<name>A0A6B3NUS5_9PSED</name>
<dbReference type="PANTHER" id="PTHR23028">
    <property type="entry name" value="ACETYLTRANSFERASE"/>
    <property type="match status" value="1"/>
</dbReference>
<feature type="transmembrane region" description="Helical" evidence="1">
    <location>
        <begin position="73"/>
        <end position="92"/>
    </location>
</feature>
<dbReference type="InterPro" id="IPR043968">
    <property type="entry name" value="SGNH"/>
</dbReference>
<dbReference type="GO" id="GO:0016747">
    <property type="term" value="F:acyltransferase activity, transferring groups other than amino-acyl groups"/>
    <property type="evidence" value="ECO:0007669"/>
    <property type="project" value="InterPro"/>
</dbReference>
<dbReference type="Proteomes" id="UP000482634">
    <property type="component" value="Unassembled WGS sequence"/>
</dbReference>
<dbReference type="InterPro" id="IPR002656">
    <property type="entry name" value="Acyl_transf_3_dom"/>
</dbReference>
<keyword evidence="1" id="KW-1133">Transmembrane helix</keyword>
<feature type="transmembrane region" description="Helical" evidence="1">
    <location>
        <begin position="208"/>
        <end position="230"/>
    </location>
</feature>
<sequence>MGFSKEIQGLRALAVLAVIFAHLEISWLPGGFVGVDVFFVISGYLITGLLLREYQRTGGISLSNFYRRRIRRLFPAMLVTCMFTLAGGFLLFSDERFGLLLDSALAAFFSVSNFYFLSQVGYFDVESSIKPLLHTWSLGVEEQFYLVWPLLIMMSLKYLSRGSFVVVLALLSAASLGLNWAFISYDLGSVLGTAGGWRAIFLDGGSTAFYLMPFRIFEFGIGALLVLLRLERLKIDGLFADILLLAALGGLLLLMVSLTGRSVFPYYNALWVALLAAALIVVAPRSRLGRVLLANPLVVFVGGISYSLYLVHWPLIVYYRTVFGELGVGDMLVLLTVMFGFGYALYVWVECRFRYTESKACAGVYGFFSRSAFAVLLILSVGAVFLLKALEGRVPVHRVALSNSEWRVVERRQYCAGNLSGFPNDLFTCQNDRRSNHTVVVWGDSHAMHLVAGVSELFKDSNIAVAYLSGCISQSGFDGVLRKFSSRLLTEQCAARNRSFLSWAEAYKGDLTVFISNAKRNRPDAISKINNQHVRTLEGYGHSAYVIGDFIRPGVELAQCYAVPDFIFSDERLRQICKADASAAARELAYSAKLARLSVNYIPVHDVQCPQGQCSFFDDEGRVTFRDVHHLSPIGAIYEMSRLSPLFEKIRAEQSSYGALRQKP</sequence>
<dbReference type="Pfam" id="PF01757">
    <property type="entry name" value="Acyl_transf_3"/>
    <property type="match status" value="1"/>
</dbReference>
<feature type="transmembrane region" description="Helical" evidence="1">
    <location>
        <begin position="104"/>
        <end position="123"/>
    </location>
</feature>
<dbReference type="EMBL" id="JAAHBU010000106">
    <property type="protein sequence ID" value="NER64020.1"/>
    <property type="molecule type" value="Genomic_DNA"/>
</dbReference>
<keyword evidence="4" id="KW-0808">Transferase</keyword>
<dbReference type="RefSeq" id="WP_163943806.1">
    <property type="nucleotide sequence ID" value="NZ_JAAHBU010000106.1"/>
</dbReference>
<feature type="transmembrane region" description="Helical" evidence="1">
    <location>
        <begin position="12"/>
        <end position="29"/>
    </location>
</feature>
<evidence type="ECO:0000259" key="2">
    <source>
        <dbReference type="Pfam" id="PF01757"/>
    </source>
</evidence>
<feature type="domain" description="SGNH" evidence="3">
    <location>
        <begin position="429"/>
        <end position="637"/>
    </location>
</feature>
<dbReference type="GO" id="GO:0009103">
    <property type="term" value="P:lipopolysaccharide biosynthetic process"/>
    <property type="evidence" value="ECO:0007669"/>
    <property type="project" value="TreeGrafter"/>
</dbReference>
<dbReference type="PANTHER" id="PTHR23028:SF53">
    <property type="entry name" value="ACYL_TRANSF_3 DOMAIN-CONTAINING PROTEIN"/>
    <property type="match status" value="1"/>
</dbReference>
<dbReference type="AlphaFoldDB" id="A0A6B3NUS5"/>
<feature type="transmembrane region" description="Helical" evidence="1">
    <location>
        <begin position="266"/>
        <end position="284"/>
    </location>
</feature>
<comment type="caution">
    <text evidence="4">The sequence shown here is derived from an EMBL/GenBank/DDBJ whole genome shotgun (WGS) entry which is preliminary data.</text>
</comment>
<evidence type="ECO:0000313" key="5">
    <source>
        <dbReference type="Proteomes" id="UP000482634"/>
    </source>
</evidence>
<keyword evidence="1" id="KW-0812">Transmembrane</keyword>